<dbReference type="PROSITE" id="PS50931">
    <property type="entry name" value="HTH_LYSR"/>
    <property type="match status" value="1"/>
</dbReference>
<name>A0A8B2NNL0_9HYPH</name>
<evidence type="ECO:0000259" key="5">
    <source>
        <dbReference type="PROSITE" id="PS50931"/>
    </source>
</evidence>
<gene>
    <name evidence="6" type="ORF">DLJ53_33205</name>
</gene>
<dbReference type="EMBL" id="QHHQ01000016">
    <property type="protein sequence ID" value="RAH96091.1"/>
    <property type="molecule type" value="Genomic_DNA"/>
</dbReference>
<dbReference type="InterPro" id="IPR036390">
    <property type="entry name" value="WH_DNA-bd_sf"/>
</dbReference>
<dbReference type="SUPFAM" id="SSF53850">
    <property type="entry name" value="Periplasmic binding protein-like II"/>
    <property type="match status" value="1"/>
</dbReference>
<evidence type="ECO:0000313" key="6">
    <source>
        <dbReference type="EMBL" id="RAH96091.1"/>
    </source>
</evidence>
<accession>A0A8B2NNL0</accession>
<dbReference type="GO" id="GO:0003700">
    <property type="term" value="F:DNA-binding transcription factor activity"/>
    <property type="evidence" value="ECO:0007669"/>
    <property type="project" value="InterPro"/>
</dbReference>
<evidence type="ECO:0000256" key="3">
    <source>
        <dbReference type="ARBA" id="ARBA00023125"/>
    </source>
</evidence>
<keyword evidence="3" id="KW-0238">DNA-binding</keyword>
<dbReference type="InterPro" id="IPR058163">
    <property type="entry name" value="LysR-type_TF_proteobact-type"/>
</dbReference>
<dbReference type="Gene3D" id="1.10.10.10">
    <property type="entry name" value="Winged helix-like DNA-binding domain superfamily/Winged helix DNA-binding domain"/>
    <property type="match status" value="1"/>
</dbReference>
<protein>
    <submittedName>
        <fullName evidence="6">LysR family transcriptional regulator</fullName>
    </submittedName>
</protein>
<sequence length="312" mass="33628">MTEPMHLAAPLNALRAFEAAARHLSIKQAAAEIGVTPSAVSHQLRILEQLLEVDLMRRAGSRLELTETGQTLAPALTEGFTRIIEAVASLKSERKLGPLRLSMLPTFAAHWLSPRLGAYPFARAGYELLISTTQTVVDLGAGVADASVRQGRGEWPGVIAELLFEEHVTLLGHPSWAGRDDAALRKAISQTNLFLSQHRRDDFTRWNATLPGGPITPAAITIVDSAGLGLKAAIDGAGLTFAGEEIAQCDIAERRLVTLLDHRVPADAGYYLCYPAALARDRRVRNLRAWMLNEAATAAGPRPAPAQLSPCQ</sequence>
<dbReference type="InterPro" id="IPR000847">
    <property type="entry name" value="LysR_HTH_N"/>
</dbReference>
<dbReference type="InterPro" id="IPR036388">
    <property type="entry name" value="WH-like_DNA-bd_sf"/>
</dbReference>
<reference evidence="6 7" key="1">
    <citation type="submission" date="2018-05" db="EMBL/GenBank/DDBJ databases">
        <title>Acuticoccus sediminis sp. nov., isolated from deep-sea sediment of Indian Ocean.</title>
        <authorList>
            <person name="Liu X."/>
            <person name="Lai Q."/>
            <person name="Du Y."/>
            <person name="Sun F."/>
            <person name="Zhang X."/>
            <person name="Wang S."/>
            <person name="Shao Z."/>
        </authorList>
    </citation>
    <scope>NUCLEOTIDE SEQUENCE [LARGE SCALE GENOMIC DNA]</scope>
    <source>
        <strain evidence="6 7">PTG4-2</strain>
    </source>
</reference>
<dbReference type="GO" id="GO:0043565">
    <property type="term" value="F:sequence-specific DNA binding"/>
    <property type="evidence" value="ECO:0007669"/>
    <property type="project" value="TreeGrafter"/>
</dbReference>
<dbReference type="Gene3D" id="3.40.190.10">
    <property type="entry name" value="Periplasmic binding protein-like II"/>
    <property type="match status" value="2"/>
</dbReference>
<evidence type="ECO:0000256" key="1">
    <source>
        <dbReference type="ARBA" id="ARBA00009437"/>
    </source>
</evidence>
<keyword evidence="2" id="KW-0805">Transcription regulation</keyword>
<dbReference type="PANTHER" id="PTHR30537">
    <property type="entry name" value="HTH-TYPE TRANSCRIPTIONAL REGULATOR"/>
    <property type="match status" value="1"/>
</dbReference>
<dbReference type="Proteomes" id="UP000249590">
    <property type="component" value="Unassembled WGS sequence"/>
</dbReference>
<evidence type="ECO:0000256" key="2">
    <source>
        <dbReference type="ARBA" id="ARBA00023015"/>
    </source>
</evidence>
<comment type="caution">
    <text evidence="6">The sequence shown here is derived from an EMBL/GenBank/DDBJ whole genome shotgun (WGS) entry which is preliminary data.</text>
</comment>
<keyword evidence="4" id="KW-0804">Transcription</keyword>
<proteinExistence type="inferred from homology"/>
<dbReference type="AlphaFoldDB" id="A0A8B2NNL0"/>
<dbReference type="Pfam" id="PF00126">
    <property type="entry name" value="HTH_1"/>
    <property type="match status" value="1"/>
</dbReference>
<organism evidence="6 7">
    <name type="scientific">Acuticoccus sediminis</name>
    <dbReference type="NCBI Taxonomy" id="2184697"/>
    <lineage>
        <taxon>Bacteria</taxon>
        <taxon>Pseudomonadati</taxon>
        <taxon>Pseudomonadota</taxon>
        <taxon>Alphaproteobacteria</taxon>
        <taxon>Hyphomicrobiales</taxon>
        <taxon>Amorphaceae</taxon>
        <taxon>Acuticoccus</taxon>
    </lineage>
</organism>
<dbReference type="SUPFAM" id="SSF46785">
    <property type="entry name" value="Winged helix' DNA-binding domain"/>
    <property type="match status" value="1"/>
</dbReference>
<dbReference type="Pfam" id="PF03466">
    <property type="entry name" value="LysR_substrate"/>
    <property type="match status" value="1"/>
</dbReference>
<dbReference type="PANTHER" id="PTHR30537:SF79">
    <property type="entry name" value="TRANSCRIPTIONAL REGULATOR-RELATED"/>
    <property type="match status" value="1"/>
</dbReference>
<dbReference type="InterPro" id="IPR005119">
    <property type="entry name" value="LysR_subst-bd"/>
</dbReference>
<dbReference type="GO" id="GO:0006351">
    <property type="term" value="P:DNA-templated transcription"/>
    <property type="evidence" value="ECO:0007669"/>
    <property type="project" value="TreeGrafter"/>
</dbReference>
<comment type="similarity">
    <text evidence="1">Belongs to the LysR transcriptional regulatory family.</text>
</comment>
<feature type="domain" description="HTH lysR-type" evidence="5">
    <location>
        <begin position="11"/>
        <end position="66"/>
    </location>
</feature>
<keyword evidence="7" id="KW-1185">Reference proteome</keyword>
<evidence type="ECO:0000256" key="4">
    <source>
        <dbReference type="ARBA" id="ARBA00023163"/>
    </source>
</evidence>
<evidence type="ECO:0000313" key="7">
    <source>
        <dbReference type="Proteomes" id="UP000249590"/>
    </source>
</evidence>